<keyword evidence="2" id="KW-0472">Membrane</keyword>
<dbReference type="InterPro" id="IPR010640">
    <property type="entry name" value="Low_temperature_requirement_A"/>
</dbReference>
<feature type="region of interest" description="Disordered" evidence="1">
    <location>
        <begin position="700"/>
        <end position="730"/>
    </location>
</feature>
<feature type="transmembrane region" description="Helical" evidence="2">
    <location>
        <begin position="599"/>
        <end position="619"/>
    </location>
</feature>
<accession>A0A067MCG7</accession>
<feature type="transmembrane region" description="Helical" evidence="2">
    <location>
        <begin position="573"/>
        <end position="593"/>
    </location>
</feature>
<evidence type="ECO:0000313" key="4">
    <source>
        <dbReference type="Proteomes" id="UP000027195"/>
    </source>
</evidence>
<feature type="transmembrane region" description="Helical" evidence="2">
    <location>
        <begin position="233"/>
        <end position="252"/>
    </location>
</feature>
<dbReference type="InParanoid" id="A0A067MCG7"/>
<feature type="transmembrane region" description="Helical" evidence="2">
    <location>
        <begin position="264"/>
        <end position="287"/>
    </location>
</feature>
<dbReference type="PANTHER" id="PTHR42101:SF1">
    <property type="entry name" value="LOW TEMPERATURE REQUIREMENT A"/>
    <property type="match status" value="1"/>
</dbReference>
<evidence type="ECO:0000313" key="3">
    <source>
        <dbReference type="EMBL" id="KDQ12370.1"/>
    </source>
</evidence>
<evidence type="ECO:0000256" key="1">
    <source>
        <dbReference type="SAM" id="MobiDB-lite"/>
    </source>
</evidence>
<name>A0A067MCG7_BOTB1</name>
<gene>
    <name evidence="3" type="ORF">BOTBODRAFT_189353</name>
</gene>
<feature type="transmembrane region" description="Helical" evidence="2">
    <location>
        <begin position="328"/>
        <end position="344"/>
    </location>
</feature>
<sequence>MRVARRESAHISALPSHISCSIPIPIPISMAYKRVSTFSALSKPIDITNEELIQHRRARVIPLSLSPFVDGPVRRNRLGSYDVDEKALLEAEVYDPKSDEEVGERPPAWLDLFYDLAWAATFANLTQNTVISTAATATSYSAFFTIAYWMWVTQVAYDVKFYTNDWFHRCMMFLQLSLYGALAAFTQNFDLTAFITHAPTGQLGATQGTVGFLGLSSNPEAAARRYADIQFEGIALILALSRTLLLIQYLVVLKYAGRQRNWRFYAIAGSLFVSAVLFYISFAYISAKYSDRTGAIVKYIFWGTALFVELCGYAVFKPPTNLRSTGSLTGRLGTLVTIILGEGINSISGSFQFLVQGFEFNFKVAAQLGCTAVIVYMTFYLYFESSRPRLSRNRRQTWIMLHLPYLLFVLLLLEGLKNILIWSGLLQSLQFVLNGMGESISAAFDNADEGSNPITLLGNANSTLTPLLDKLGLSWPIELQKLVDFTKEKNTTLTPDDLFVVGYQRLILKVVLNVFAPFVALNSLDNGIQAQIVWYQTNDTAVLQDAWNDTSSPNLEKVVDAIAAPQVQSARSIMALCGGTLVFLALLNVTQAWPKDRYAWGSFLSRLTMGLILTALLALNIGSNQDYSLDEDSNGPPVWRWLDDLWAIPTLAIALGLQGVIDHVLLHYAVKAADAAAPVDPIFSSESGYPLQKLHTAESDYSYNPVSPGTAKEDEAFENESSRLKTMWNK</sequence>
<dbReference type="AlphaFoldDB" id="A0A067MCG7"/>
<keyword evidence="4" id="KW-1185">Reference proteome</keyword>
<feature type="transmembrane region" description="Helical" evidence="2">
    <location>
        <begin position="364"/>
        <end position="383"/>
    </location>
</feature>
<protein>
    <submittedName>
        <fullName evidence="3">Uncharacterized protein</fullName>
    </submittedName>
</protein>
<dbReference type="Pfam" id="PF06772">
    <property type="entry name" value="LtrA"/>
    <property type="match status" value="1"/>
</dbReference>
<dbReference type="PANTHER" id="PTHR42101">
    <property type="entry name" value="CHROMOSOME 16, WHOLE GENOME SHOTGUN SEQUENCE"/>
    <property type="match status" value="1"/>
</dbReference>
<dbReference type="OrthoDB" id="3198598at2759"/>
<feature type="transmembrane region" description="Helical" evidence="2">
    <location>
        <begin position="299"/>
        <end position="316"/>
    </location>
</feature>
<keyword evidence="2" id="KW-0812">Transmembrane</keyword>
<reference evidence="4" key="1">
    <citation type="journal article" date="2014" name="Proc. Natl. Acad. Sci. U.S.A.">
        <title>Extensive sampling of basidiomycete genomes demonstrates inadequacy of the white-rot/brown-rot paradigm for wood decay fungi.</title>
        <authorList>
            <person name="Riley R."/>
            <person name="Salamov A.A."/>
            <person name="Brown D.W."/>
            <person name="Nagy L.G."/>
            <person name="Floudas D."/>
            <person name="Held B.W."/>
            <person name="Levasseur A."/>
            <person name="Lombard V."/>
            <person name="Morin E."/>
            <person name="Otillar R."/>
            <person name="Lindquist E.A."/>
            <person name="Sun H."/>
            <person name="LaButti K.M."/>
            <person name="Schmutz J."/>
            <person name="Jabbour D."/>
            <person name="Luo H."/>
            <person name="Baker S.E."/>
            <person name="Pisabarro A.G."/>
            <person name="Walton J.D."/>
            <person name="Blanchette R.A."/>
            <person name="Henrissat B."/>
            <person name="Martin F."/>
            <person name="Cullen D."/>
            <person name="Hibbett D.S."/>
            <person name="Grigoriev I.V."/>
        </authorList>
    </citation>
    <scope>NUCLEOTIDE SEQUENCE [LARGE SCALE GENOMIC DNA]</scope>
    <source>
        <strain evidence="4">FD-172 SS1</strain>
    </source>
</reference>
<proteinExistence type="predicted"/>
<dbReference type="EMBL" id="KL198051">
    <property type="protein sequence ID" value="KDQ12370.1"/>
    <property type="molecule type" value="Genomic_DNA"/>
</dbReference>
<keyword evidence="2" id="KW-1133">Transmembrane helix</keyword>
<organism evidence="3 4">
    <name type="scientific">Botryobasidium botryosum (strain FD-172 SS1)</name>
    <dbReference type="NCBI Taxonomy" id="930990"/>
    <lineage>
        <taxon>Eukaryota</taxon>
        <taxon>Fungi</taxon>
        <taxon>Dikarya</taxon>
        <taxon>Basidiomycota</taxon>
        <taxon>Agaricomycotina</taxon>
        <taxon>Agaricomycetes</taxon>
        <taxon>Cantharellales</taxon>
        <taxon>Botryobasidiaceae</taxon>
        <taxon>Botryobasidium</taxon>
    </lineage>
</organism>
<evidence type="ECO:0000256" key="2">
    <source>
        <dbReference type="SAM" id="Phobius"/>
    </source>
</evidence>
<dbReference type="HOGENOM" id="CLU_024527_0_0_1"/>
<dbReference type="Proteomes" id="UP000027195">
    <property type="component" value="Unassembled WGS sequence"/>
</dbReference>
<dbReference type="STRING" id="930990.A0A067MCG7"/>